<keyword evidence="2" id="KW-1185">Reference proteome</keyword>
<proteinExistence type="predicted"/>
<name>A0ABR7V752_9FLAO</name>
<reference evidence="1" key="1">
    <citation type="submission" date="2020-05" db="EMBL/GenBank/DDBJ databases">
        <title>The draft genome sequence of Maribacter sp. ANRC-HE7.</title>
        <authorList>
            <person name="Mu L."/>
        </authorList>
    </citation>
    <scope>NUCLEOTIDE SEQUENCE</scope>
    <source>
        <strain evidence="1">ANRC-HE7</strain>
    </source>
</reference>
<protein>
    <submittedName>
        <fullName evidence="1">DUF2007 domain-containing protein</fullName>
    </submittedName>
</protein>
<dbReference type="EMBL" id="JABTCF010000009">
    <property type="protein sequence ID" value="MBD0778968.1"/>
    <property type="molecule type" value="Genomic_DNA"/>
</dbReference>
<gene>
    <name evidence="1" type="ORF">HPE56_14300</name>
</gene>
<evidence type="ECO:0000313" key="1">
    <source>
        <dbReference type="EMBL" id="MBD0778968.1"/>
    </source>
</evidence>
<sequence length="74" mass="8009">MTSNYKKIFTGDSLVARQIVSQLHGLGIEAIIKDEAESARLSGFASSMLGQVDLFVNKDEVAKATPVVNKITQK</sequence>
<dbReference type="RefSeq" id="WP_188244434.1">
    <property type="nucleotide sequence ID" value="NZ_JABTCF010000009.1"/>
</dbReference>
<evidence type="ECO:0000313" key="2">
    <source>
        <dbReference type="Proteomes" id="UP001166021"/>
    </source>
</evidence>
<organism evidence="1 2">
    <name type="scientific">Maribacter aquimaris</name>
    <dbReference type="NCBI Taxonomy" id="2737171"/>
    <lineage>
        <taxon>Bacteria</taxon>
        <taxon>Pseudomonadati</taxon>
        <taxon>Bacteroidota</taxon>
        <taxon>Flavobacteriia</taxon>
        <taxon>Flavobacteriales</taxon>
        <taxon>Flavobacteriaceae</taxon>
        <taxon>Maribacter</taxon>
    </lineage>
</organism>
<dbReference type="Proteomes" id="UP001166021">
    <property type="component" value="Unassembled WGS sequence"/>
</dbReference>
<comment type="caution">
    <text evidence="1">The sequence shown here is derived from an EMBL/GenBank/DDBJ whole genome shotgun (WGS) entry which is preliminary data.</text>
</comment>
<accession>A0ABR7V752</accession>